<dbReference type="OrthoDB" id="676979at2759"/>
<dbReference type="InterPro" id="IPR050328">
    <property type="entry name" value="Dev_Immune_Receptor"/>
</dbReference>
<evidence type="ECO:0000313" key="6">
    <source>
        <dbReference type="Proteomes" id="UP000410492"/>
    </source>
</evidence>
<proteinExistence type="predicted"/>
<keyword evidence="6" id="KW-1185">Reference proteome</keyword>
<accession>A0A653D2P0</accession>
<dbReference type="Gene3D" id="3.80.10.10">
    <property type="entry name" value="Ribonuclease Inhibitor"/>
    <property type="match status" value="1"/>
</dbReference>
<organism evidence="5 6">
    <name type="scientific">Callosobruchus maculatus</name>
    <name type="common">Southern cowpea weevil</name>
    <name type="synonym">Pulse bruchid</name>
    <dbReference type="NCBI Taxonomy" id="64391"/>
    <lineage>
        <taxon>Eukaryota</taxon>
        <taxon>Metazoa</taxon>
        <taxon>Ecdysozoa</taxon>
        <taxon>Arthropoda</taxon>
        <taxon>Hexapoda</taxon>
        <taxon>Insecta</taxon>
        <taxon>Pterygota</taxon>
        <taxon>Neoptera</taxon>
        <taxon>Endopterygota</taxon>
        <taxon>Coleoptera</taxon>
        <taxon>Polyphaga</taxon>
        <taxon>Cucujiformia</taxon>
        <taxon>Chrysomeloidea</taxon>
        <taxon>Chrysomelidae</taxon>
        <taxon>Bruchinae</taxon>
        <taxon>Bruchini</taxon>
        <taxon>Callosobruchus</taxon>
    </lineage>
</organism>
<dbReference type="PRINTS" id="PR00019">
    <property type="entry name" value="LEURICHRPT"/>
</dbReference>
<keyword evidence="4" id="KW-1133">Transmembrane helix</keyword>
<protein>
    <submittedName>
        <fullName evidence="5">Uncharacterized protein</fullName>
    </submittedName>
</protein>
<dbReference type="Pfam" id="PF13855">
    <property type="entry name" value="LRR_8"/>
    <property type="match status" value="1"/>
</dbReference>
<dbReference type="InterPro" id="IPR003591">
    <property type="entry name" value="Leu-rich_rpt_typical-subtyp"/>
</dbReference>
<dbReference type="PANTHER" id="PTHR24373">
    <property type="entry name" value="SLIT RELATED LEUCINE-RICH REPEAT NEURONAL PROTEIN"/>
    <property type="match status" value="1"/>
</dbReference>
<dbReference type="EMBL" id="CAACVG010009795">
    <property type="protein sequence ID" value="VEN54232.1"/>
    <property type="molecule type" value="Genomic_DNA"/>
</dbReference>
<name>A0A653D2P0_CALMS</name>
<keyword evidence="4" id="KW-0812">Transmembrane</keyword>
<dbReference type="AlphaFoldDB" id="A0A653D2P0"/>
<dbReference type="InterPro" id="IPR032675">
    <property type="entry name" value="LRR_dom_sf"/>
</dbReference>
<dbReference type="Proteomes" id="UP000410492">
    <property type="component" value="Unassembled WGS sequence"/>
</dbReference>
<dbReference type="PROSITE" id="PS51450">
    <property type="entry name" value="LRR"/>
    <property type="match status" value="3"/>
</dbReference>
<dbReference type="InterPro" id="IPR001611">
    <property type="entry name" value="Leu-rich_rpt"/>
</dbReference>
<evidence type="ECO:0000256" key="1">
    <source>
        <dbReference type="ARBA" id="ARBA00022614"/>
    </source>
</evidence>
<evidence type="ECO:0000256" key="4">
    <source>
        <dbReference type="SAM" id="Phobius"/>
    </source>
</evidence>
<keyword evidence="4" id="KW-0472">Membrane</keyword>
<gene>
    <name evidence="5" type="ORF">CALMAC_LOCUS13765</name>
</gene>
<dbReference type="PANTHER" id="PTHR24373:SF275">
    <property type="entry name" value="TIR DOMAIN-CONTAINING PROTEIN"/>
    <property type="match status" value="1"/>
</dbReference>
<sequence>MRVANQNMVLKTARFLFTIVAGLVWQIFRLHGISAARYEVETVYSDCQQTSTFRLDVIDFIQDKEDSAGFNVPKDPQLYWYQVVNSSIPVLKRDIFPIYGSDEHHRNIVEIKMSNANISKMDDAVFDKFSSLECIDLSGNHLINIDRNALGTIVRLRYLDLSFNTISNLESEAFKYLTALTVLNLSSNSLSSLNSEIFIGLSKLRELDLSKNPISTIDTNLCFEPLAVLQKYYLREIENASNLFDYFYLSNLLKCYKNLKVIHVSHTSSVNCPQFPSIASNVSQNMVYFNTSYSTTSIRALLQFCQNKYIDTKLDTLVNRITDRVTSDLNNSNTRQVIEKSLKSILTLNYVLITFIVIITFILSVVLYKSYVYKYRKTKIRKATGNDNVDITTLM</sequence>
<keyword evidence="3" id="KW-0677">Repeat</keyword>
<evidence type="ECO:0000256" key="2">
    <source>
        <dbReference type="ARBA" id="ARBA00022729"/>
    </source>
</evidence>
<dbReference type="SMART" id="SM00369">
    <property type="entry name" value="LRR_TYP"/>
    <property type="match status" value="4"/>
</dbReference>
<keyword evidence="2" id="KW-0732">Signal</keyword>
<evidence type="ECO:0000313" key="5">
    <source>
        <dbReference type="EMBL" id="VEN54232.1"/>
    </source>
</evidence>
<reference evidence="5 6" key="1">
    <citation type="submission" date="2019-01" db="EMBL/GenBank/DDBJ databases">
        <authorList>
            <person name="Sayadi A."/>
        </authorList>
    </citation>
    <scope>NUCLEOTIDE SEQUENCE [LARGE SCALE GENOMIC DNA]</scope>
</reference>
<keyword evidence="1" id="KW-0433">Leucine-rich repeat</keyword>
<dbReference type="SUPFAM" id="SSF52058">
    <property type="entry name" value="L domain-like"/>
    <property type="match status" value="1"/>
</dbReference>
<feature type="transmembrane region" description="Helical" evidence="4">
    <location>
        <begin position="350"/>
        <end position="372"/>
    </location>
</feature>
<evidence type="ECO:0000256" key="3">
    <source>
        <dbReference type="ARBA" id="ARBA00022737"/>
    </source>
</evidence>